<name>A0A367LWV8_PSEAI</name>
<dbReference type="Proteomes" id="UP000253594">
    <property type="component" value="Unassembled WGS sequence"/>
</dbReference>
<evidence type="ECO:0000313" key="2">
    <source>
        <dbReference type="Proteomes" id="UP000253594"/>
    </source>
</evidence>
<protein>
    <submittedName>
        <fullName evidence="1">Transcriptional regulator</fullName>
    </submittedName>
</protein>
<gene>
    <name evidence="1" type="ORF">DT376_38635</name>
</gene>
<evidence type="ECO:0000313" key="1">
    <source>
        <dbReference type="EMBL" id="RCI69685.1"/>
    </source>
</evidence>
<comment type="caution">
    <text evidence="1">The sequence shown here is derived from an EMBL/GenBank/DDBJ whole genome shotgun (WGS) entry which is preliminary data.</text>
</comment>
<dbReference type="AlphaFoldDB" id="A0A367LWV8"/>
<dbReference type="EMBL" id="QORE01002823">
    <property type="protein sequence ID" value="RCI69685.1"/>
    <property type="molecule type" value="Genomic_DNA"/>
</dbReference>
<organism evidence="1 2">
    <name type="scientific">Pseudomonas aeruginosa</name>
    <dbReference type="NCBI Taxonomy" id="287"/>
    <lineage>
        <taxon>Bacteria</taxon>
        <taxon>Pseudomonadati</taxon>
        <taxon>Pseudomonadota</taxon>
        <taxon>Gammaproteobacteria</taxon>
        <taxon>Pseudomonadales</taxon>
        <taxon>Pseudomonadaceae</taxon>
        <taxon>Pseudomonas</taxon>
    </lineage>
</organism>
<proteinExistence type="predicted"/>
<reference evidence="1 2" key="1">
    <citation type="submission" date="2018-07" db="EMBL/GenBank/DDBJ databases">
        <title>Mechanisms of high-level aminoglycoside resistance among Gram-negative pathogens in Brazil.</title>
        <authorList>
            <person name="Ballaben A.S."/>
            <person name="Darini A.L.C."/>
            <person name="Doi Y."/>
        </authorList>
    </citation>
    <scope>NUCLEOTIDE SEQUENCE [LARGE SCALE GENOMIC DNA]</scope>
    <source>
        <strain evidence="1 2">B2-305</strain>
    </source>
</reference>
<sequence length="50" mass="5527">LVVIDVLAMGVAMARGPDLVNHLKSVKRSLRSLRLSPKVMKNQEERGEPS</sequence>
<feature type="non-terminal residue" evidence="1">
    <location>
        <position position="1"/>
    </location>
</feature>
<accession>A0A367LWV8</accession>